<dbReference type="PROSITE" id="PS51257">
    <property type="entry name" value="PROKAR_LIPOPROTEIN"/>
    <property type="match status" value="1"/>
</dbReference>
<evidence type="ECO:0000313" key="2">
    <source>
        <dbReference type="Proteomes" id="UP001055102"/>
    </source>
</evidence>
<comment type="caution">
    <text evidence="1">The sequence shown here is derived from an EMBL/GenBank/DDBJ whole genome shotgun (WGS) entry which is preliminary data.</text>
</comment>
<reference evidence="1" key="2">
    <citation type="submission" date="2021-08" db="EMBL/GenBank/DDBJ databases">
        <authorList>
            <person name="Tani A."/>
            <person name="Ola A."/>
            <person name="Ogura Y."/>
            <person name="Katsura K."/>
            <person name="Hayashi T."/>
        </authorList>
    </citation>
    <scope>NUCLEOTIDE SEQUENCE</scope>
    <source>
        <strain evidence="1">LMG 23639</strain>
    </source>
</reference>
<accession>A0ABQ4T2L4</accession>
<name>A0ABQ4T2L4_9HYPH</name>
<sequence>MTARSLTLALPLLVGLSCPGEAGEAGVRYAAWNGCLSRSFASQAALTGRAIAADAALRDCREAEDAYLAALSTSPLLDGDDIARVRPALLTRARASLIARPRRLGL</sequence>
<proteinExistence type="predicted"/>
<dbReference type="RefSeq" id="WP_238278224.1">
    <property type="nucleotide sequence ID" value="NZ_BPQR01000081.1"/>
</dbReference>
<dbReference type="Proteomes" id="UP001055102">
    <property type="component" value="Unassembled WGS sequence"/>
</dbReference>
<organism evidence="1 2">
    <name type="scientific">Methylobacterium jeotgali</name>
    <dbReference type="NCBI Taxonomy" id="381630"/>
    <lineage>
        <taxon>Bacteria</taxon>
        <taxon>Pseudomonadati</taxon>
        <taxon>Pseudomonadota</taxon>
        <taxon>Alphaproteobacteria</taxon>
        <taxon>Hyphomicrobiales</taxon>
        <taxon>Methylobacteriaceae</taxon>
        <taxon>Methylobacterium</taxon>
    </lineage>
</organism>
<dbReference type="EMBL" id="BPQR01000081">
    <property type="protein sequence ID" value="GJE08495.1"/>
    <property type="molecule type" value="Genomic_DNA"/>
</dbReference>
<keyword evidence="2" id="KW-1185">Reference proteome</keyword>
<protein>
    <submittedName>
        <fullName evidence="1">Uncharacterized protein</fullName>
    </submittedName>
</protein>
<reference evidence="1" key="1">
    <citation type="journal article" date="2021" name="Front. Microbiol.">
        <title>Comprehensive Comparative Genomics and Phenotyping of Methylobacterium Species.</title>
        <authorList>
            <person name="Alessa O."/>
            <person name="Ogura Y."/>
            <person name="Fujitani Y."/>
            <person name="Takami H."/>
            <person name="Hayashi T."/>
            <person name="Sahin N."/>
            <person name="Tani A."/>
        </authorList>
    </citation>
    <scope>NUCLEOTIDE SEQUENCE</scope>
    <source>
        <strain evidence="1">LMG 23639</strain>
    </source>
</reference>
<evidence type="ECO:0000313" key="1">
    <source>
        <dbReference type="EMBL" id="GJE08495.1"/>
    </source>
</evidence>
<gene>
    <name evidence="1" type="ORF">AOPFMNJM_3834</name>
</gene>